<dbReference type="AlphaFoldDB" id="C0E028"/>
<name>C0E028_9CORY</name>
<keyword evidence="1" id="KW-1133">Transmembrane helix</keyword>
<dbReference type="EMBL" id="ACEB01000004">
    <property type="protein sequence ID" value="EEG27919.1"/>
    <property type="molecule type" value="Genomic_DNA"/>
</dbReference>
<proteinExistence type="predicted"/>
<dbReference type="InterPro" id="IPR021424">
    <property type="entry name" value="PorA"/>
</dbReference>
<reference evidence="2 3" key="1">
    <citation type="submission" date="2009-01" db="EMBL/GenBank/DDBJ databases">
        <authorList>
            <person name="Fulton L."/>
            <person name="Clifton S."/>
            <person name="Chinwalla A.T."/>
            <person name="Mitreva M."/>
            <person name="Sodergren E."/>
            <person name="Weinstock G."/>
            <person name="Clifton S."/>
            <person name="Dooling D.J."/>
            <person name="Fulton B."/>
            <person name="Minx P."/>
            <person name="Pepin K.H."/>
            <person name="Johnson M."/>
            <person name="Bhonagiri V."/>
            <person name="Nash W.E."/>
            <person name="Mardis E.R."/>
            <person name="Wilson R.K."/>
        </authorList>
    </citation>
    <scope>NUCLEOTIDE SEQUENCE [LARGE SCALE GENOMIC DNA]</scope>
    <source>
        <strain evidence="2 3">ATCC 33806</strain>
    </source>
</reference>
<dbReference type="Proteomes" id="UP000006247">
    <property type="component" value="Unassembled WGS sequence"/>
</dbReference>
<comment type="caution">
    <text evidence="2">The sequence shown here is derived from an EMBL/GenBank/DDBJ whole genome shotgun (WGS) entry which is preliminary data.</text>
</comment>
<evidence type="ECO:0000313" key="3">
    <source>
        <dbReference type="Proteomes" id="UP000006247"/>
    </source>
</evidence>
<evidence type="ECO:0000313" key="2">
    <source>
        <dbReference type="EMBL" id="EEG27919.1"/>
    </source>
</evidence>
<feature type="transmembrane region" description="Helical" evidence="1">
    <location>
        <begin position="332"/>
        <end position="355"/>
    </location>
</feature>
<dbReference type="Pfam" id="PF11271">
    <property type="entry name" value="PorA"/>
    <property type="match status" value="1"/>
</dbReference>
<keyword evidence="1" id="KW-0472">Membrane</keyword>
<evidence type="ECO:0008006" key="4">
    <source>
        <dbReference type="Google" id="ProtNLM"/>
    </source>
</evidence>
<organism evidence="2 3">
    <name type="scientific">Corynebacterium matruchotii ATCC 33806</name>
    <dbReference type="NCBI Taxonomy" id="566549"/>
    <lineage>
        <taxon>Bacteria</taxon>
        <taxon>Bacillati</taxon>
        <taxon>Actinomycetota</taxon>
        <taxon>Actinomycetes</taxon>
        <taxon>Mycobacteriales</taxon>
        <taxon>Corynebacteriaceae</taxon>
        <taxon>Corynebacterium</taxon>
    </lineage>
</organism>
<sequence>MGDWVPEGVVTREGGGITVGKRMRFALESVPMLPKSRIVSALAIGLGLALVAWGVLFPRIVPTDARLPLSLKQTTMTLVDQHATQRIPNDGTTYTGPMTKQYHAELLPPVDQEVATARIGVSLMRGEHGPEGAIQASDLDRLVEATVWTYTFKRTTGMNTSPVKFVNMPATGAIDVDFSGYWVKFPLDAKQTSYEVFDATLRRTAPAVYKDSQERNGRTIYHYQQKIDPTNTADLYSTFFTTIKLPIKPAPPADKPQDIEAYLFHSGVRDYYVDQISGMIVDMSENIIDYYGDRNGGKLADAHLFAGKMSNEQSAAMLAQAAQLSDGHIMRIITWVVLGLGVVTTFAGIMGAFGVGRRQDEYAEDLEEV</sequence>
<evidence type="ECO:0000256" key="1">
    <source>
        <dbReference type="SAM" id="Phobius"/>
    </source>
</evidence>
<accession>C0E028</accession>
<keyword evidence="1" id="KW-0812">Transmembrane</keyword>
<gene>
    <name evidence="2" type="ORF">CORMATOL_00328</name>
</gene>
<feature type="transmembrane region" description="Helical" evidence="1">
    <location>
        <begin position="38"/>
        <end position="57"/>
    </location>
</feature>
<protein>
    <recommendedName>
        <fullName evidence="4">DUF3068 domain-containing protein</fullName>
    </recommendedName>
</protein>
<dbReference type="HOGENOM" id="CLU_887719_0_0_11"/>